<dbReference type="PaxDb" id="411902-CLOBOL_03967"/>
<reference evidence="9 10" key="1">
    <citation type="submission" date="2007-08" db="EMBL/GenBank/DDBJ databases">
        <authorList>
            <person name="Fulton L."/>
            <person name="Clifton S."/>
            <person name="Fulton B."/>
            <person name="Xu J."/>
            <person name="Minx P."/>
            <person name="Pepin K.H."/>
            <person name="Johnson M."/>
            <person name="Thiruvilangam P."/>
            <person name="Bhonagiri V."/>
            <person name="Nash W.E."/>
            <person name="Mardis E.R."/>
            <person name="Wilson R.K."/>
        </authorList>
    </citation>
    <scope>NUCLEOTIDE SEQUENCE [LARGE SCALE GENOMIC DNA]</scope>
    <source>
        <strain evidence="10">ATCC BAA-613 / DSM 15670 / CCUG 46953 / JCM 12243 / WAL 16351</strain>
    </source>
</reference>
<evidence type="ECO:0000313" key="9">
    <source>
        <dbReference type="EMBL" id="EDP15796.1"/>
    </source>
</evidence>
<dbReference type="Proteomes" id="UP000005396">
    <property type="component" value="Unassembled WGS sequence"/>
</dbReference>
<dbReference type="eggNOG" id="COG3274">
    <property type="taxonomic scope" value="Bacteria"/>
</dbReference>
<comment type="subcellular location">
    <subcellularLocation>
        <location evidence="1">Cell membrane</location>
        <topology evidence="1">Multi-pass membrane protein</topology>
    </subcellularLocation>
</comment>
<feature type="transmembrane region" description="Helical" evidence="7">
    <location>
        <begin position="346"/>
        <end position="367"/>
    </location>
</feature>
<dbReference type="Pfam" id="PF01757">
    <property type="entry name" value="Acyl_transf_3"/>
    <property type="match status" value="1"/>
</dbReference>
<evidence type="ECO:0000256" key="6">
    <source>
        <dbReference type="ARBA" id="ARBA00023136"/>
    </source>
</evidence>
<organism evidence="9 10">
    <name type="scientific">Enterocloster bolteae (strain ATCC BAA-613 / DSM 15670 / CCUG 46953 / JCM 12243 / WAL 16351)</name>
    <name type="common">Clostridium bolteae</name>
    <dbReference type="NCBI Taxonomy" id="411902"/>
    <lineage>
        <taxon>Bacteria</taxon>
        <taxon>Bacillati</taxon>
        <taxon>Bacillota</taxon>
        <taxon>Clostridia</taxon>
        <taxon>Lachnospirales</taxon>
        <taxon>Lachnospiraceae</taxon>
        <taxon>Enterocloster</taxon>
    </lineage>
</organism>
<feature type="transmembrane region" description="Helical" evidence="7">
    <location>
        <begin position="290"/>
        <end position="309"/>
    </location>
</feature>
<keyword evidence="3" id="KW-1003">Cell membrane</keyword>
<dbReference type="GO" id="GO:0016413">
    <property type="term" value="F:O-acetyltransferase activity"/>
    <property type="evidence" value="ECO:0007669"/>
    <property type="project" value="TreeGrafter"/>
</dbReference>
<feature type="transmembrane region" description="Helical" evidence="7">
    <location>
        <begin position="235"/>
        <end position="252"/>
    </location>
</feature>
<comment type="similarity">
    <text evidence="2">Belongs to the acyltransferase 3 family.</text>
</comment>
<dbReference type="PANTHER" id="PTHR40074">
    <property type="entry name" value="O-ACETYLTRANSFERASE WECH"/>
    <property type="match status" value="1"/>
</dbReference>
<feature type="transmembrane region" description="Helical" evidence="7">
    <location>
        <begin position="91"/>
        <end position="113"/>
    </location>
</feature>
<name>A8RUC0_ENTBW</name>
<accession>A8RUC0</accession>
<feature type="transmembrane region" description="Helical" evidence="7">
    <location>
        <begin position="16"/>
        <end position="37"/>
    </location>
</feature>
<evidence type="ECO:0000256" key="2">
    <source>
        <dbReference type="ARBA" id="ARBA00007400"/>
    </source>
</evidence>
<dbReference type="AlphaFoldDB" id="A8RUC0"/>
<comment type="caution">
    <text evidence="9">The sequence shown here is derived from an EMBL/GenBank/DDBJ whole genome shotgun (WGS) entry which is preliminary data.</text>
</comment>
<feature type="transmembrane region" description="Helical" evidence="7">
    <location>
        <begin position="169"/>
        <end position="188"/>
    </location>
</feature>
<feature type="transmembrane region" description="Helical" evidence="7">
    <location>
        <begin position="125"/>
        <end position="148"/>
    </location>
</feature>
<dbReference type="GO" id="GO:0005886">
    <property type="term" value="C:plasma membrane"/>
    <property type="evidence" value="ECO:0007669"/>
    <property type="project" value="UniProtKB-SubCell"/>
</dbReference>
<dbReference type="PANTHER" id="PTHR40074:SF2">
    <property type="entry name" value="O-ACETYLTRANSFERASE WECH"/>
    <property type="match status" value="1"/>
</dbReference>
<feature type="transmembrane region" description="Helical" evidence="7">
    <location>
        <begin position="379"/>
        <end position="406"/>
    </location>
</feature>
<evidence type="ECO:0000256" key="4">
    <source>
        <dbReference type="ARBA" id="ARBA00022692"/>
    </source>
</evidence>
<evidence type="ECO:0000256" key="5">
    <source>
        <dbReference type="ARBA" id="ARBA00022989"/>
    </source>
</evidence>
<feature type="transmembrane region" description="Helical" evidence="7">
    <location>
        <begin position="315"/>
        <end position="334"/>
    </location>
</feature>
<sequence>MIGRETHCMNGKKLRYGLVFIVLTTLIYMLMELRYGLPIRPLRPKHYAAAAVLAACSCLIHSRRAAASPGYAGELLLGCRNQPGRIVYMDYLRVLASFLVILVHVLEPAYALLPPHTFSRNVMAAAAGLGLSCNLLFMMLSGALLLGGREESVLQFYSRRFVRVLIPCFAYYLLYFFYVEGIFALSPGNWGSLIQSFLSNDSGQTPHFWLVYIILMFYVAAPFFRIMLRHMTEPMLEALTAVIFILHFIYTYGPLVHIQFAASSFLASWDSIFLLGYYCTTRSAMKHYRLFMTAGLLSGLAIAGSIMAPESLGPLVYNNAPPQMLFTCAVFLFFRKHGDRLFARIPTLLSAIGRYSFSILLIHWLVLHRIVGDVFGINGLSFGIAGGILVSFLLTLVISLALSFLYDNTVVLCMDRACEIFFGVLGRVGKRLGRFAK</sequence>
<keyword evidence="5 7" id="KW-1133">Transmembrane helix</keyword>
<keyword evidence="4 7" id="KW-0812">Transmembrane</keyword>
<keyword evidence="6 7" id="KW-0472">Membrane</keyword>
<gene>
    <name evidence="9" type="ORF">CLOBOL_03967</name>
</gene>
<evidence type="ECO:0000313" key="10">
    <source>
        <dbReference type="Proteomes" id="UP000005396"/>
    </source>
</evidence>
<evidence type="ECO:0000259" key="8">
    <source>
        <dbReference type="Pfam" id="PF01757"/>
    </source>
</evidence>
<proteinExistence type="inferred from homology"/>
<feature type="transmembrane region" description="Helical" evidence="7">
    <location>
        <begin position="258"/>
        <end position="278"/>
    </location>
</feature>
<protein>
    <recommendedName>
        <fullName evidence="8">Acyltransferase 3 domain-containing protein</fullName>
    </recommendedName>
</protein>
<dbReference type="EMBL" id="ABCC02000033">
    <property type="protein sequence ID" value="EDP15796.1"/>
    <property type="molecule type" value="Genomic_DNA"/>
</dbReference>
<feature type="transmembrane region" description="Helical" evidence="7">
    <location>
        <begin position="208"/>
        <end position="228"/>
    </location>
</feature>
<evidence type="ECO:0000256" key="1">
    <source>
        <dbReference type="ARBA" id="ARBA00004651"/>
    </source>
</evidence>
<feature type="domain" description="Acyltransferase 3" evidence="8">
    <location>
        <begin position="87"/>
        <end position="403"/>
    </location>
</feature>
<dbReference type="GO" id="GO:0009246">
    <property type="term" value="P:enterobacterial common antigen biosynthetic process"/>
    <property type="evidence" value="ECO:0007669"/>
    <property type="project" value="TreeGrafter"/>
</dbReference>
<dbReference type="InterPro" id="IPR002656">
    <property type="entry name" value="Acyl_transf_3_dom"/>
</dbReference>
<dbReference type="HOGENOM" id="CLU_047714_0_2_9"/>
<reference evidence="9 10" key="2">
    <citation type="submission" date="2007-09" db="EMBL/GenBank/DDBJ databases">
        <title>Draft genome sequence of Clostridium bolteae (ATCC BAA-613).</title>
        <authorList>
            <person name="Sudarsanam P."/>
            <person name="Ley R."/>
            <person name="Guruge J."/>
            <person name="Turnbaugh P.J."/>
            <person name="Mahowald M."/>
            <person name="Liep D."/>
            <person name="Gordon J."/>
        </authorList>
    </citation>
    <scope>NUCLEOTIDE SEQUENCE [LARGE SCALE GENOMIC DNA]</scope>
    <source>
        <strain evidence="10">ATCC BAA-613 / DSM 15670 / CCUG 46953 / JCM 12243 / WAL 16351</strain>
    </source>
</reference>
<evidence type="ECO:0000256" key="3">
    <source>
        <dbReference type="ARBA" id="ARBA00022475"/>
    </source>
</evidence>
<evidence type="ECO:0000256" key="7">
    <source>
        <dbReference type="SAM" id="Phobius"/>
    </source>
</evidence>